<evidence type="ECO:0000256" key="1">
    <source>
        <dbReference type="SAM" id="Phobius"/>
    </source>
</evidence>
<keyword evidence="1" id="KW-0472">Membrane</keyword>
<accession>A0A9N9WJS4</accession>
<name>A0A9N9WJS4_9DIPT</name>
<gene>
    <name evidence="3" type="ORF">CHIRRI_LOCUS1078</name>
</gene>
<dbReference type="AlphaFoldDB" id="A0A9N9WJS4"/>
<evidence type="ECO:0000256" key="2">
    <source>
        <dbReference type="SAM" id="SignalP"/>
    </source>
</evidence>
<keyword evidence="2" id="KW-0732">Signal</keyword>
<protein>
    <submittedName>
        <fullName evidence="3">Uncharacterized protein</fullName>
    </submittedName>
</protein>
<feature type="chain" id="PRO_5040372294" evidence="2">
    <location>
        <begin position="23"/>
        <end position="106"/>
    </location>
</feature>
<feature type="transmembrane region" description="Helical" evidence="1">
    <location>
        <begin position="77"/>
        <end position="99"/>
    </location>
</feature>
<evidence type="ECO:0000313" key="4">
    <source>
        <dbReference type="Proteomes" id="UP001153620"/>
    </source>
</evidence>
<reference evidence="3" key="2">
    <citation type="submission" date="2022-10" db="EMBL/GenBank/DDBJ databases">
        <authorList>
            <consortium name="ENA_rothamsted_submissions"/>
            <consortium name="culmorum"/>
            <person name="King R."/>
        </authorList>
    </citation>
    <scope>NUCLEOTIDE SEQUENCE</scope>
</reference>
<dbReference type="EMBL" id="OU895877">
    <property type="protein sequence ID" value="CAG9798093.1"/>
    <property type="molecule type" value="Genomic_DNA"/>
</dbReference>
<feature type="signal peptide" evidence="2">
    <location>
        <begin position="1"/>
        <end position="22"/>
    </location>
</feature>
<keyword evidence="1" id="KW-1133">Transmembrane helix</keyword>
<dbReference type="Proteomes" id="UP001153620">
    <property type="component" value="Chromosome 1"/>
</dbReference>
<reference evidence="3" key="1">
    <citation type="submission" date="2022-01" db="EMBL/GenBank/DDBJ databases">
        <authorList>
            <person name="King R."/>
        </authorList>
    </citation>
    <scope>NUCLEOTIDE SEQUENCE</scope>
</reference>
<evidence type="ECO:0000313" key="3">
    <source>
        <dbReference type="EMBL" id="CAG9798093.1"/>
    </source>
</evidence>
<keyword evidence="4" id="KW-1185">Reference proteome</keyword>
<proteinExistence type="predicted"/>
<keyword evidence="1" id="KW-0812">Transmembrane</keyword>
<organism evidence="3 4">
    <name type="scientific">Chironomus riparius</name>
    <dbReference type="NCBI Taxonomy" id="315576"/>
    <lineage>
        <taxon>Eukaryota</taxon>
        <taxon>Metazoa</taxon>
        <taxon>Ecdysozoa</taxon>
        <taxon>Arthropoda</taxon>
        <taxon>Hexapoda</taxon>
        <taxon>Insecta</taxon>
        <taxon>Pterygota</taxon>
        <taxon>Neoptera</taxon>
        <taxon>Endopterygota</taxon>
        <taxon>Diptera</taxon>
        <taxon>Nematocera</taxon>
        <taxon>Chironomoidea</taxon>
        <taxon>Chironomidae</taxon>
        <taxon>Chironominae</taxon>
        <taxon>Chironomus</taxon>
    </lineage>
</organism>
<sequence>MSIYSKLISFAALVLWLNGSIAKPNWESMSEYESFEETTLGTRIFGKHRPHTIEEYNHLESTEEHYLEEYEMSCASFTGGFGVIFIFSASIFHFLSYYYTYILESL</sequence>